<dbReference type="RefSeq" id="WP_153819487.1">
    <property type="nucleotide sequence ID" value="NZ_WJIE01000003.1"/>
</dbReference>
<comment type="similarity">
    <text evidence="1">Belongs to the N(4)/N(6)-methyltransferase family. N(4) subfamily.</text>
</comment>
<reference evidence="10 11" key="1">
    <citation type="submission" date="2019-10" db="EMBL/GenBank/DDBJ databases">
        <title>A soil myxobacterium in the family Polyangiaceae.</title>
        <authorList>
            <person name="Li Y."/>
            <person name="Wang J."/>
        </authorList>
    </citation>
    <scope>NUCLEOTIDE SEQUENCE [LARGE SCALE GENOMIC DNA]</scope>
    <source>
        <strain evidence="10 11">DSM 14734</strain>
    </source>
</reference>
<evidence type="ECO:0000256" key="7">
    <source>
        <dbReference type="ARBA" id="ARBA00049120"/>
    </source>
</evidence>
<dbReference type="GO" id="GO:0008170">
    <property type="term" value="F:N-methyltransferase activity"/>
    <property type="evidence" value="ECO:0007669"/>
    <property type="project" value="InterPro"/>
</dbReference>
<evidence type="ECO:0000259" key="9">
    <source>
        <dbReference type="Pfam" id="PF01555"/>
    </source>
</evidence>
<dbReference type="OrthoDB" id="8901552at2"/>
<keyword evidence="6" id="KW-0238">DNA-binding</keyword>
<dbReference type="Gene3D" id="3.40.50.150">
    <property type="entry name" value="Vaccinia Virus protein VP39"/>
    <property type="match status" value="2"/>
</dbReference>
<dbReference type="GO" id="GO:0005737">
    <property type="term" value="C:cytoplasm"/>
    <property type="evidence" value="ECO:0007669"/>
    <property type="project" value="TreeGrafter"/>
</dbReference>
<dbReference type="Pfam" id="PF01555">
    <property type="entry name" value="N6_N4_Mtase"/>
    <property type="match status" value="1"/>
</dbReference>
<dbReference type="AlphaFoldDB" id="A0A6N7PPA2"/>
<keyword evidence="11" id="KW-1185">Reference proteome</keyword>
<feature type="domain" description="DNA methylase N-4/N-6" evidence="9">
    <location>
        <begin position="62"/>
        <end position="121"/>
    </location>
</feature>
<dbReference type="PROSITE" id="PS00093">
    <property type="entry name" value="N4_MTASE"/>
    <property type="match status" value="1"/>
</dbReference>
<dbReference type="GO" id="GO:0003677">
    <property type="term" value="F:DNA binding"/>
    <property type="evidence" value="ECO:0007669"/>
    <property type="project" value="UniProtKB-KW"/>
</dbReference>
<dbReference type="EC" id="2.1.1.-" evidence="8"/>
<keyword evidence="2" id="KW-0489">Methyltransferase</keyword>
<dbReference type="InterPro" id="IPR029063">
    <property type="entry name" value="SAM-dependent_MTases_sf"/>
</dbReference>
<dbReference type="InterPro" id="IPR001091">
    <property type="entry name" value="RM_Methyltransferase"/>
</dbReference>
<evidence type="ECO:0000313" key="11">
    <source>
        <dbReference type="Proteomes" id="UP000440224"/>
    </source>
</evidence>
<dbReference type="PANTHER" id="PTHR13370">
    <property type="entry name" value="RNA METHYLASE-RELATED"/>
    <property type="match status" value="1"/>
</dbReference>
<proteinExistence type="inferred from homology"/>
<dbReference type="GO" id="GO:0009307">
    <property type="term" value="P:DNA restriction-modification system"/>
    <property type="evidence" value="ECO:0007669"/>
    <property type="project" value="UniProtKB-KW"/>
</dbReference>
<comment type="catalytic activity">
    <reaction evidence="7">
        <text>a 2'-deoxycytidine in DNA + S-adenosyl-L-methionine = an N(4)-methyl-2'-deoxycytidine in DNA + S-adenosyl-L-homocysteine + H(+)</text>
        <dbReference type="Rhea" id="RHEA:16857"/>
        <dbReference type="Rhea" id="RHEA-COMP:11369"/>
        <dbReference type="Rhea" id="RHEA-COMP:13674"/>
        <dbReference type="ChEBI" id="CHEBI:15378"/>
        <dbReference type="ChEBI" id="CHEBI:57856"/>
        <dbReference type="ChEBI" id="CHEBI:59789"/>
        <dbReference type="ChEBI" id="CHEBI:85452"/>
        <dbReference type="ChEBI" id="CHEBI:137933"/>
        <dbReference type="EC" id="2.1.1.113"/>
    </reaction>
</comment>
<comment type="caution">
    <text evidence="10">The sequence shown here is derived from an EMBL/GenBank/DDBJ whole genome shotgun (WGS) entry which is preliminary data.</text>
</comment>
<dbReference type="GO" id="GO:0009007">
    <property type="term" value="F:site-specific DNA-methyltransferase (adenine-specific) activity"/>
    <property type="evidence" value="ECO:0007669"/>
    <property type="project" value="TreeGrafter"/>
</dbReference>
<protein>
    <recommendedName>
        <fullName evidence="8">Methyltransferase</fullName>
        <ecNumber evidence="8">2.1.1.-</ecNumber>
    </recommendedName>
</protein>
<evidence type="ECO:0000256" key="2">
    <source>
        <dbReference type="ARBA" id="ARBA00022603"/>
    </source>
</evidence>
<evidence type="ECO:0000256" key="4">
    <source>
        <dbReference type="ARBA" id="ARBA00022691"/>
    </source>
</evidence>
<keyword evidence="3" id="KW-0808">Transferase</keyword>
<sequence>MRERTKPSERTKPNVRRALSHVGGETTIEGDPSRGALLVAALDVPPSEVAEEAARAHVHGFHSYPARMHPVTAQRLVESFSRPGDAVLDPFCGSGTVLVEARLLGRKAVGVDANPLAVRLAALKLRDTTEADRAALLEAARAVAAFADERRKAKSGPTRRYGPEDLALFDRHVLLELDGVRAGIDRVDGLTTRAELELVLSSILTKLSRRTSDTSERELERRIASGYAARLFVRKAEELAQRRAEVETRLASAPPARVLEGDARRLEGIDDRSIDLVVTSPPYPGVYDYLAHHEARLRWLRLRPERFERAEIGARRRLDPMGPSEGVTRWEREIGDVLAALGRVMRPRACAILLLADSVVAGRPVYSVDVIRRVAPRAFLRLDAVASQPRPHFHAPTARAFASRPRREHAILLIRD</sequence>
<dbReference type="Proteomes" id="UP000440224">
    <property type="component" value="Unassembled WGS sequence"/>
</dbReference>
<evidence type="ECO:0000256" key="3">
    <source>
        <dbReference type="ARBA" id="ARBA00022679"/>
    </source>
</evidence>
<keyword evidence="5" id="KW-0680">Restriction system</keyword>
<evidence type="ECO:0000256" key="8">
    <source>
        <dbReference type="RuleBase" id="RU362026"/>
    </source>
</evidence>
<keyword evidence="4" id="KW-0949">S-adenosyl-L-methionine</keyword>
<organism evidence="10 11">
    <name type="scientific">Polyangium spumosum</name>
    <dbReference type="NCBI Taxonomy" id="889282"/>
    <lineage>
        <taxon>Bacteria</taxon>
        <taxon>Pseudomonadati</taxon>
        <taxon>Myxococcota</taxon>
        <taxon>Polyangia</taxon>
        <taxon>Polyangiales</taxon>
        <taxon>Polyangiaceae</taxon>
        <taxon>Polyangium</taxon>
    </lineage>
</organism>
<dbReference type="GO" id="GO:0015667">
    <property type="term" value="F:site-specific DNA-methyltransferase (cytosine-N4-specific) activity"/>
    <property type="evidence" value="ECO:0007669"/>
    <property type="project" value="UniProtKB-EC"/>
</dbReference>
<evidence type="ECO:0000256" key="1">
    <source>
        <dbReference type="ARBA" id="ARBA00010203"/>
    </source>
</evidence>
<dbReference type="InterPro" id="IPR002941">
    <property type="entry name" value="DNA_methylase_N4/N6"/>
</dbReference>
<name>A0A6N7PPA2_9BACT</name>
<evidence type="ECO:0000256" key="5">
    <source>
        <dbReference type="ARBA" id="ARBA00022747"/>
    </source>
</evidence>
<dbReference type="SUPFAM" id="SSF53335">
    <property type="entry name" value="S-adenosyl-L-methionine-dependent methyltransferases"/>
    <property type="match status" value="2"/>
</dbReference>
<evidence type="ECO:0000256" key="6">
    <source>
        <dbReference type="ARBA" id="ARBA00023125"/>
    </source>
</evidence>
<dbReference type="InterPro" id="IPR017985">
    <property type="entry name" value="MeTrfase_CN4_CS"/>
</dbReference>
<gene>
    <name evidence="10" type="ORF">GF068_11895</name>
</gene>
<accession>A0A6N7PPA2</accession>
<evidence type="ECO:0000313" key="10">
    <source>
        <dbReference type="EMBL" id="MRG92626.1"/>
    </source>
</evidence>
<dbReference type="PRINTS" id="PR00508">
    <property type="entry name" value="S21N4MTFRASE"/>
</dbReference>
<dbReference type="PANTHER" id="PTHR13370:SF3">
    <property type="entry name" value="TRNA (GUANINE(10)-N2)-METHYLTRANSFERASE HOMOLOG"/>
    <property type="match status" value="1"/>
</dbReference>
<dbReference type="GO" id="GO:0032259">
    <property type="term" value="P:methylation"/>
    <property type="evidence" value="ECO:0007669"/>
    <property type="project" value="UniProtKB-KW"/>
</dbReference>
<dbReference type="EMBL" id="WJIE01000003">
    <property type="protein sequence ID" value="MRG92626.1"/>
    <property type="molecule type" value="Genomic_DNA"/>
</dbReference>